<reference evidence="1" key="1">
    <citation type="journal article" date="2011" name="Proc. Natl. Acad. Sci. U.S.A.">
        <title>The genome of the fire ant Solenopsis invicta.</title>
        <authorList>
            <person name="Wurm Y."/>
            <person name="Wang J."/>
            <person name="Riba-Grognuz O."/>
            <person name="Corona M."/>
            <person name="Nygaard S."/>
            <person name="Hunt B.G."/>
            <person name="Ingram K.K."/>
            <person name="Falquet L."/>
            <person name="Nipitwattanaphon M."/>
            <person name="Gotzek D."/>
            <person name="Dijkstra M.B."/>
            <person name="Oettler J."/>
            <person name="Comtesse F."/>
            <person name="Shih C.J."/>
            <person name="Wu W.J."/>
            <person name="Yang C.C."/>
            <person name="Thomas J."/>
            <person name="Beaudoing E."/>
            <person name="Pradervand S."/>
            <person name="Flegel V."/>
            <person name="Cook E.D."/>
            <person name="Fabbretti R."/>
            <person name="Stockinger H."/>
            <person name="Long L."/>
            <person name="Farmerie W.G."/>
            <person name="Oakey J."/>
            <person name="Boomsma J.J."/>
            <person name="Pamilo P."/>
            <person name="Yi S.V."/>
            <person name="Heinze J."/>
            <person name="Goodisman M.A."/>
            <person name="Farinelli L."/>
            <person name="Harshman K."/>
            <person name="Hulo N."/>
            <person name="Cerutti L."/>
            <person name="Xenarios I."/>
            <person name="Shoemaker D."/>
            <person name="Keller L."/>
        </authorList>
    </citation>
    <scope>NUCLEOTIDE SEQUENCE [LARGE SCALE GENOMIC DNA]</scope>
</reference>
<feature type="non-terminal residue" evidence="1">
    <location>
        <position position="1"/>
    </location>
</feature>
<evidence type="ECO:0000313" key="1">
    <source>
        <dbReference type="EMBL" id="EFZ10266.1"/>
    </source>
</evidence>
<organism>
    <name type="scientific">Solenopsis invicta</name>
    <name type="common">Red imported fire ant</name>
    <name type="synonym">Solenopsis wagneri</name>
    <dbReference type="NCBI Taxonomy" id="13686"/>
    <lineage>
        <taxon>Eukaryota</taxon>
        <taxon>Metazoa</taxon>
        <taxon>Ecdysozoa</taxon>
        <taxon>Arthropoda</taxon>
        <taxon>Hexapoda</taxon>
        <taxon>Insecta</taxon>
        <taxon>Pterygota</taxon>
        <taxon>Neoptera</taxon>
        <taxon>Endopterygota</taxon>
        <taxon>Hymenoptera</taxon>
        <taxon>Apocrita</taxon>
        <taxon>Aculeata</taxon>
        <taxon>Formicoidea</taxon>
        <taxon>Formicidae</taxon>
        <taxon>Myrmicinae</taxon>
        <taxon>Solenopsis</taxon>
    </lineage>
</organism>
<gene>
    <name evidence="1" type="ORF">SINV_13016</name>
</gene>
<dbReference type="EMBL" id="GL770070">
    <property type="protein sequence ID" value="EFZ10266.1"/>
    <property type="molecule type" value="Genomic_DNA"/>
</dbReference>
<dbReference type="HOGENOM" id="CLU_2284552_0_0_1"/>
<dbReference type="AlphaFoldDB" id="E9JA89"/>
<evidence type="ECO:0008006" key="2">
    <source>
        <dbReference type="Google" id="ProtNLM"/>
    </source>
</evidence>
<dbReference type="PANTHER" id="PTHR37162">
    <property type="entry name" value="HAT FAMILY DIMERISATION DOMAINCONTAINING PROTEIN-RELATED"/>
    <property type="match status" value="1"/>
</dbReference>
<protein>
    <recommendedName>
        <fullName evidence="2">DUF4371 domain-containing protein</fullName>
    </recommendedName>
</protein>
<dbReference type="PANTHER" id="PTHR37162:SF1">
    <property type="entry name" value="BED-TYPE DOMAIN-CONTAINING PROTEIN"/>
    <property type="match status" value="1"/>
</dbReference>
<accession>E9JA89</accession>
<feature type="non-terminal residue" evidence="1">
    <location>
        <position position="102"/>
    </location>
</feature>
<name>E9JA89_SOLIN</name>
<sequence length="102" mass="11584">SHIKKTISKQKLTAFFAEHNITFSTADHLIPLLKDICVDSKIVQDIKLGQTKCKNILTNVIAKHETNKLVIYLKTSKFSILIDESTDIFNTKIMHSRSVITN</sequence>
<proteinExistence type="predicted"/>